<evidence type="ECO:0000256" key="1">
    <source>
        <dbReference type="SAM" id="MobiDB-lite"/>
    </source>
</evidence>
<protein>
    <submittedName>
        <fullName evidence="2">Uncharacterized protein</fullName>
    </submittedName>
</protein>
<dbReference type="AlphaFoldDB" id="A0AAD7RNK2"/>
<sequence>MMQRSLSRAEQQQRNFPFIPERHWLLAQKLLFFMMGPLPLPFGLLWARAPAPHSAFYPSGHGRVLHMRPGVMRPDWRQLAPPRPAPGGCRRRLANRTPPRPWLLTQLGSSGGSSHRASV</sequence>
<reference evidence="2" key="1">
    <citation type="journal article" date="2023" name="Science">
        <title>Genome structures resolve the early diversification of teleost fishes.</title>
        <authorList>
            <person name="Parey E."/>
            <person name="Louis A."/>
            <person name="Montfort J."/>
            <person name="Bouchez O."/>
            <person name="Roques C."/>
            <person name="Iampietro C."/>
            <person name="Lluch J."/>
            <person name="Castinel A."/>
            <person name="Donnadieu C."/>
            <person name="Desvignes T."/>
            <person name="Floi Bucao C."/>
            <person name="Jouanno E."/>
            <person name="Wen M."/>
            <person name="Mejri S."/>
            <person name="Dirks R."/>
            <person name="Jansen H."/>
            <person name="Henkel C."/>
            <person name="Chen W.J."/>
            <person name="Zahm M."/>
            <person name="Cabau C."/>
            <person name="Klopp C."/>
            <person name="Thompson A.W."/>
            <person name="Robinson-Rechavi M."/>
            <person name="Braasch I."/>
            <person name="Lecointre G."/>
            <person name="Bobe J."/>
            <person name="Postlethwait J.H."/>
            <person name="Berthelot C."/>
            <person name="Roest Crollius H."/>
            <person name="Guiguen Y."/>
        </authorList>
    </citation>
    <scope>NUCLEOTIDE SEQUENCE</scope>
    <source>
        <strain evidence="2">NC1722</strain>
    </source>
</reference>
<evidence type="ECO:0000313" key="3">
    <source>
        <dbReference type="Proteomes" id="UP001221898"/>
    </source>
</evidence>
<evidence type="ECO:0000313" key="2">
    <source>
        <dbReference type="EMBL" id="KAJ8387474.1"/>
    </source>
</evidence>
<feature type="region of interest" description="Disordered" evidence="1">
    <location>
        <begin position="75"/>
        <end position="119"/>
    </location>
</feature>
<dbReference type="EMBL" id="JAINUG010000211">
    <property type="protein sequence ID" value="KAJ8387474.1"/>
    <property type="molecule type" value="Genomic_DNA"/>
</dbReference>
<dbReference type="Proteomes" id="UP001221898">
    <property type="component" value="Unassembled WGS sequence"/>
</dbReference>
<accession>A0AAD7RNK2</accession>
<name>A0AAD7RNK2_9TELE</name>
<gene>
    <name evidence="2" type="ORF">AAFF_G00157120</name>
</gene>
<keyword evidence="3" id="KW-1185">Reference proteome</keyword>
<organism evidence="2 3">
    <name type="scientific">Aldrovandia affinis</name>
    <dbReference type="NCBI Taxonomy" id="143900"/>
    <lineage>
        <taxon>Eukaryota</taxon>
        <taxon>Metazoa</taxon>
        <taxon>Chordata</taxon>
        <taxon>Craniata</taxon>
        <taxon>Vertebrata</taxon>
        <taxon>Euteleostomi</taxon>
        <taxon>Actinopterygii</taxon>
        <taxon>Neopterygii</taxon>
        <taxon>Teleostei</taxon>
        <taxon>Notacanthiformes</taxon>
        <taxon>Halosauridae</taxon>
        <taxon>Aldrovandia</taxon>
    </lineage>
</organism>
<comment type="caution">
    <text evidence="2">The sequence shown here is derived from an EMBL/GenBank/DDBJ whole genome shotgun (WGS) entry which is preliminary data.</text>
</comment>
<proteinExistence type="predicted"/>